<proteinExistence type="inferred from homology"/>
<feature type="transmembrane region" description="Helical" evidence="6">
    <location>
        <begin position="387"/>
        <end position="407"/>
    </location>
</feature>
<feature type="transmembrane region" description="Helical" evidence="6">
    <location>
        <begin position="149"/>
        <end position="170"/>
    </location>
</feature>
<dbReference type="InterPro" id="IPR050360">
    <property type="entry name" value="MFS_Sugar_Transporters"/>
</dbReference>
<evidence type="ECO:0000259" key="7">
    <source>
        <dbReference type="PROSITE" id="PS50850"/>
    </source>
</evidence>
<feature type="transmembrane region" description="Helical" evidence="6">
    <location>
        <begin position="116"/>
        <end position="137"/>
    </location>
</feature>
<feature type="transmembrane region" description="Helical" evidence="6">
    <location>
        <begin position="59"/>
        <end position="80"/>
    </location>
</feature>
<dbReference type="PROSITE" id="PS00217">
    <property type="entry name" value="SUGAR_TRANSPORT_2"/>
    <property type="match status" value="1"/>
</dbReference>
<evidence type="ECO:0000256" key="5">
    <source>
        <dbReference type="ARBA" id="ARBA00023136"/>
    </source>
</evidence>
<feature type="transmembrane region" description="Helical" evidence="6">
    <location>
        <begin position="25"/>
        <end position="47"/>
    </location>
</feature>
<dbReference type="PROSITE" id="PS50850">
    <property type="entry name" value="MFS"/>
    <property type="match status" value="1"/>
</dbReference>
<evidence type="ECO:0000256" key="2">
    <source>
        <dbReference type="ARBA" id="ARBA00010992"/>
    </source>
</evidence>
<dbReference type="InterPro" id="IPR020846">
    <property type="entry name" value="MFS_dom"/>
</dbReference>
<feature type="transmembrane region" description="Helical" evidence="6">
    <location>
        <begin position="328"/>
        <end position="346"/>
    </location>
</feature>
<evidence type="ECO:0000256" key="4">
    <source>
        <dbReference type="ARBA" id="ARBA00022989"/>
    </source>
</evidence>
<evidence type="ECO:0000313" key="9">
    <source>
        <dbReference type="Proteomes" id="UP000295511"/>
    </source>
</evidence>
<keyword evidence="9" id="KW-1185">Reference proteome</keyword>
<dbReference type="SUPFAM" id="SSF103473">
    <property type="entry name" value="MFS general substrate transporter"/>
    <property type="match status" value="1"/>
</dbReference>
<name>A0A4V2ZSC4_9MICC</name>
<evidence type="ECO:0000256" key="3">
    <source>
        <dbReference type="ARBA" id="ARBA00022692"/>
    </source>
</evidence>
<keyword evidence="3 6" id="KW-0812">Transmembrane</keyword>
<dbReference type="InterPro" id="IPR036259">
    <property type="entry name" value="MFS_trans_sf"/>
</dbReference>
<evidence type="ECO:0000256" key="1">
    <source>
        <dbReference type="ARBA" id="ARBA00004651"/>
    </source>
</evidence>
<evidence type="ECO:0000256" key="6">
    <source>
        <dbReference type="SAM" id="Phobius"/>
    </source>
</evidence>
<feature type="transmembrane region" description="Helical" evidence="6">
    <location>
        <begin position="92"/>
        <end position="110"/>
    </location>
</feature>
<gene>
    <name evidence="8" type="ORF">E1809_17705</name>
</gene>
<dbReference type="EMBL" id="SMRU01000022">
    <property type="protein sequence ID" value="TDF92684.1"/>
    <property type="molecule type" value="Genomic_DNA"/>
</dbReference>
<dbReference type="GO" id="GO:0005886">
    <property type="term" value="C:plasma membrane"/>
    <property type="evidence" value="ECO:0007669"/>
    <property type="project" value="UniProtKB-SubCell"/>
</dbReference>
<evidence type="ECO:0000313" key="8">
    <source>
        <dbReference type="EMBL" id="TDF92684.1"/>
    </source>
</evidence>
<dbReference type="CDD" id="cd17316">
    <property type="entry name" value="MFS_SV2_like"/>
    <property type="match status" value="1"/>
</dbReference>
<dbReference type="PANTHER" id="PTHR48022">
    <property type="entry name" value="PLASTIDIC GLUCOSE TRANSPORTER 4"/>
    <property type="match status" value="1"/>
</dbReference>
<dbReference type="PANTHER" id="PTHR48022:SF2">
    <property type="entry name" value="PLASTIDIC GLUCOSE TRANSPORTER 4"/>
    <property type="match status" value="1"/>
</dbReference>
<feature type="transmembrane region" description="Helical" evidence="6">
    <location>
        <begin position="262"/>
        <end position="287"/>
    </location>
</feature>
<keyword evidence="5 6" id="KW-0472">Membrane</keyword>
<dbReference type="InterPro" id="IPR005828">
    <property type="entry name" value="MFS_sugar_transport-like"/>
</dbReference>
<sequence length="459" mass="48811">MTAISAASGTHLIDDGPLTRYHRRLIAACSGGPFLDGYLLSIVGVALTGASAELRLDSVQLGLAGAASLVGLFLGSLALGPITDRIGRKMMYTVDLLAMVIGSLACLFISNGVQLILLRLVVGLAVGADYPIATALLTEWIPKKRRGAIIGWLSTIWLVGAIVAYLVGFLLSSTFGQGSWRWMLASGALFGAIVMLLRFGAHESPRWLVAKGRLEEARQALSKALERPVSLEDVHALVATDEPETKANFVALLKAPFLKRTLFCGLTWMCIALPQFALFTYGPIILAQFGLGHGGAEETLGQIVLNLGFLIGSLPALRWVETRGRRPLMIWTFVAAAVFLLPLGLWPEGPGWFVMVFFFLFTLASGAGTILVFIYPNELFPTSIRASAVGLATAISRIGAAIGTYMVPLSLSGIGTGPTMLIGVGLTVLGLVISIAWAEETRNKSLASLTTKILTTVKG</sequence>
<dbReference type="Pfam" id="PF00083">
    <property type="entry name" value="Sugar_tr"/>
    <property type="match status" value="1"/>
</dbReference>
<dbReference type="Gene3D" id="1.20.1250.20">
    <property type="entry name" value="MFS general substrate transporter like domains"/>
    <property type="match status" value="1"/>
</dbReference>
<feature type="transmembrane region" description="Helical" evidence="6">
    <location>
        <begin position="352"/>
        <end position="375"/>
    </location>
</feature>
<dbReference type="AlphaFoldDB" id="A0A4V2ZSC4"/>
<comment type="caution">
    <text evidence="8">The sequence shown here is derived from an EMBL/GenBank/DDBJ whole genome shotgun (WGS) entry which is preliminary data.</text>
</comment>
<accession>A0A4V2ZSC4</accession>
<protein>
    <submittedName>
        <fullName evidence="8">MFS transporter</fullName>
    </submittedName>
</protein>
<keyword evidence="4 6" id="KW-1133">Transmembrane helix</keyword>
<comment type="similarity">
    <text evidence="2">Belongs to the major facilitator superfamily. Sugar transporter (TC 2.A.1.1) family.</text>
</comment>
<feature type="transmembrane region" description="Helical" evidence="6">
    <location>
        <begin position="182"/>
        <end position="201"/>
    </location>
</feature>
<organism evidence="8 9">
    <name type="scientific">Arthrobacter terricola</name>
    <dbReference type="NCBI Taxonomy" id="2547396"/>
    <lineage>
        <taxon>Bacteria</taxon>
        <taxon>Bacillati</taxon>
        <taxon>Actinomycetota</taxon>
        <taxon>Actinomycetes</taxon>
        <taxon>Micrococcales</taxon>
        <taxon>Micrococcaceae</taxon>
        <taxon>Arthrobacter</taxon>
    </lineage>
</organism>
<reference evidence="8 9" key="1">
    <citation type="submission" date="2019-03" db="EMBL/GenBank/DDBJ databases">
        <title>Whole genome sequence of Arthrobacter sp JH1-1.</title>
        <authorList>
            <person name="Trinh H.N."/>
        </authorList>
    </citation>
    <scope>NUCLEOTIDE SEQUENCE [LARGE SCALE GENOMIC DNA]</scope>
    <source>
        <strain evidence="8 9">JH1-1</strain>
    </source>
</reference>
<feature type="transmembrane region" description="Helical" evidence="6">
    <location>
        <begin position="299"/>
        <end position="316"/>
    </location>
</feature>
<comment type="subcellular location">
    <subcellularLocation>
        <location evidence="1">Cell membrane</location>
        <topology evidence="1">Multi-pass membrane protein</topology>
    </subcellularLocation>
</comment>
<dbReference type="GO" id="GO:0005351">
    <property type="term" value="F:carbohydrate:proton symporter activity"/>
    <property type="evidence" value="ECO:0007669"/>
    <property type="project" value="TreeGrafter"/>
</dbReference>
<feature type="domain" description="Major facilitator superfamily (MFS) profile" evidence="7">
    <location>
        <begin position="25"/>
        <end position="442"/>
    </location>
</feature>
<dbReference type="RefSeq" id="WP_133205552.1">
    <property type="nucleotide sequence ID" value="NZ_SMRU01000022.1"/>
</dbReference>
<dbReference type="InterPro" id="IPR005829">
    <property type="entry name" value="Sugar_transporter_CS"/>
</dbReference>
<feature type="transmembrane region" description="Helical" evidence="6">
    <location>
        <begin position="419"/>
        <end position="438"/>
    </location>
</feature>
<dbReference type="Proteomes" id="UP000295511">
    <property type="component" value="Unassembled WGS sequence"/>
</dbReference>
<dbReference type="OrthoDB" id="9787026at2"/>